<evidence type="ECO:0000256" key="1">
    <source>
        <dbReference type="ARBA" id="ARBA00004141"/>
    </source>
</evidence>
<evidence type="ECO:0000256" key="6">
    <source>
        <dbReference type="RuleBase" id="RU280813"/>
    </source>
</evidence>
<dbReference type="InterPro" id="IPR019426">
    <property type="entry name" value="7TM_GPCR_serpentine_rcpt_Srv"/>
</dbReference>
<reference evidence="8" key="1">
    <citation type="journal article" date="2013" name="Genetics">
        <title>The draft genome and transcriptome of Panagrellus redivivus are shaped by the harsh demands of a free-living lifestyle.</title>
        <authorList>
            <person name="Srinivasan J."/>
            <person name="Dillman A.R."/>
            <person name="Macchietto M.G."/>
            <person name="Heikkinen L."/>
            <person name="Lakso M."/>
            <person name="Fracchia K.M."/>
            <person name="Antoshechkin I."/>
            <person name="Mortazavi A."/>
            <person name="Wong G."/>
            <person name="Sternberg P.W."/>
        </authorList>
    </citation>
    <scope>NUCLEOTIDE SEQUENCE [LARGE SCALE GENOMIC DNA]</scope>
    <source>
        <strain evidence="8">MT8872</strain>
    </source>
</reference>
<comment type="caution">
    <text evidence="6">Lacks conserved residue(s) required for the propagation of feature annotation.</text>
</comment>
<proteinExistence type="inferred from homology"/>
<feature type="transmembrane region" description="Helical" evidence="6">
    <location>
        <begin position="117"/>
        <end position="138"/>
    </location>
</feature>
<dbReference type="InterPro" id="IPR000609">
    <property type="entry name" value="7TM_GPCR_serpentine_rcpt_Srg"/>
</dbReference>
<evidence type="ECO:0000256" key="7">
    <source>
        <dbReference type="SAM" id="SignalP"/>
    </source>
</evidence>
<name>A0A7E4ZVC3_PANRE</name>
<evidence type="ECO:0000256" key="3">
    <source>
        <dbReference type="ARBA" id="ARBA00022692"/>
    </source>
</evidence>
<feature type="signal peptide" evidence="7">
    <location>
        <begin position="1"/>
        <end position="18"/>
    </location>
</feature>
<sequence length="223" mass="25646">MKLLFLLAFCFDDNLILVAIDDEMQWYGYLVTGPINVLLNLNRFTAVVFFKSFKQIWGTRRTVFYIVVVLLVPFAIDGITSLYLKCSYAQLVASIIASRFNTAFNGNTTALKVERKLLLQCSVSTLFFTFIIVGLYFYSAIATTQSDLDDDERFILDIWSSIYNLSWELLYAGDALTLLFISKSIRRTFLNFLSFDKLANCWHNIRPKNKKVQQVLPNGVTLF</sequence>
<keyword evidence="4 6" id="KW-1133">Transmembrane helix</keyword>
<keyword evidence="7" id="KW-0732">Signal</keyword>
<evidence type="ECO:0000313" key="8">
    <source>
        <dbReference type="Proteomes" id="UP000492821"/>
    </source>
</evidence>
<evidence type="ECO:0000313" key="9">
    <source>
        <dbReference type="WBParaSite" id="Pan_g19471.t1"/>
    </source>
</evidence>
<dbReference type="Pfam" id="PF10323">
    <property type="entry name" value="7TM_GPCR_Srv"/>
    <property type="match status" value="1"/>
</dbReference>
<feature type="transmembrane region" description="Helical" evidence="6">
    <location>
        <begin position="62"/>
        <end position="82"/>
    </location>
</feature>
<feature type="chain" id="PRO_5028846952" description="Serpentine receptor class gamma" evidence="7">
    <location>
        <begin position="19"/>
        <end position="223"/>
    </location>
</feature>
<keyword evidence="8" id="KW-1185">Reference proteome</keyword>
<comment type="subcellular location">
    <subcellularLocation>
        <location evidence="1">Membrane</location>
        <topology evidence="1">Multi-pass membrane protein</topology>
    </subcellularLocation>
</comment>
<keyword evidence="5 6" id="KW-0472">Membrane</keyword>
<dbReference type="GO" id="GO:0016020">
    <property type="term" value="C:membrane"/>
    <property type="evidence" value="ECO:0007669"/>
    <property type="project" value="UniProtKB-SubCell"/>
</dbReference>
<organism evidence="8 9">
    <name type="scientific">Panagrellus redivivus</name>
    <name type="common">Microworm</name>
    <dbReference type="NCBI Taxonomy" id="6233"/>
    <lineage>
        <taxon>Eukaryota</taxon>
        <taxon>Metazoa</taxon>
        <taxon>Ecdysozoa</taxon>
        <taxon>Nematoda</taxon>
        <taxon>Chromadorea</taxon>
        <taxon>Rhabditida</taxon>
        <taxon>Tylenchina</taxon>
        <taxon>Panagrolaimomorpha</taxon>
        <taxon>Panagrolaimoidea</taxon>
        <taxon>Panagrolaimidae</taxon>
        <taxon>Panagrellus</taxon>
    </lineage>
</organism>
<keyword evidence="3 6" id="KW-0812">Transmembrane</keyword>
<dbReference type="AlphaFoldDB" id="A0A7E4ZVC3"/>
<evidence type="ECO:0000256" key="2">
    <source>
        <dbReference type="ARBA" id="ARBA00005692"/>
    </source>
</evidence>
<dbReference type="GO" id="GO:0004888">
    <property type="term" value="F:transmembrane signaling receptor activity"/>
    <property type="evidence" value="ECO:0007669"/>
    <property type="project" value="InterPro"/>
</dbReference>
<feature type="transmembrane region" description="Helical" evidence="6">
    <location>
        <begin position="158"/>
        <end position="181"/>
    </location>
</feature>
<accession>A0A7E4ZVC3</accession>
<evidence type="ECO:0000256" key="5">
    <source>
        <dbReference type="ARBA" id="ARBA00023136"/>
    </source>
</evidence>
<dbReference type="Proteomes" id="UP000492821">
    <property type="component" value="Unassembled WGS sequence"/>
</dbReference>
<comment type="similarity">
    <text evidence="2 6">Belongs to the nematode receptor-like protein srg family.</text>
</comment>
<dbReference type="Pfam" id="PF02118">
    <property type="entry name" value="Srg"/>
    <property type="match status" value="1"/>
</dbReference>
<evidence type="ECO:0000256" key="4">
    <source>
        <dbReference type="ARBA" id="ARBA00022989"/>
    </source>
</evidence>
<dbReference type="WBParaSite" id="Pan_g19471.t1">
    <property type="protein sequence ID" value="Pan_g19471.t1"/>
    <property type="gene ID" value="Pan_g19471"/>
</dbReference>
<protein>
    <recommendedName>
        <fullName evidence="6">Serpentine receptor class gamma</fullName>
    </recommendedName>
</protein>
<reference evidence="9" key="2">
    <citation type="submission" date="2020-10" db="UniProtKB">
        <authorList>
            <consortium name="WormBaseParasite"/>
        </authorList>
    </citation>
    <scope>IDENTIFICATION</scope>
</reference>
<dbReference type="GO" id="GO:0007606">
    <property type="term" value="P:sensory perception of chemical stimulus"/>
    <property type="evidence" value="ECO:0007669"/>
    <property type="project" value="UniProtKB-UniRule"/>
</dbReference>